<name>A0A8J4C9U7_9CHLO</name>
<sequence>MAAAKRRAQTPSCSSGWGPSPAPAIQLLLEAVAPVRDVQMCPSSPSSPLSFNERLTLGRTCWMRRDTLSSGPDKPLGCVFPGRERDDEWPMSIVLLFTGM</sequence>
<evidence type="ECO:0000313" key="2">
    <source>
        <dbReference type="Proteomes" id="UP000747110"/>
    </source>
</evidence>
<reference evidence="1" key="1">
    <citation type="journal article" date="2021" name="Proc. Natl. Acad. Sci. U.S.A.">
        <title>Three genomes in the algal genus Volvox reveal the fate of a haploid sex-determining region after a transition to homothallism.</title>
        <authorList>
            <person name="Yamamoto K."/>
            <person name="Hamaji T."/>
            <person name="Kawai-Toyooka H."/>
            <person name="Matsuzaki R."/>
            <person name="Takahashi F."/>
            <person name="Nishimura Y."/>
            <person name="Kawachi M."/>
            <person name="Noguchi H."/>
            <person name="Minakuchi Y."/>
            <person name="Umen J.G."/>
            <person name="Toyoda A."/>
            <person name="Nozaki H."/>
        </authorList>
    </citation>
    <scope>NUCLEOTIDE SEQUENCE</scope>
    <source>
        <strain evidence="1">NIES-3786</strain>
    </source>
</reference>
<dbReference type="EMBL" id="BNCP01000006">
    <property type="protein sequence ID" value="GIL74798.1"/>
    <property type="molecule type" value="Genomic_DNA"/>
</dbReference>
<accession>A0A8J4C9U7</accession>
<evidence type="ECO:0000313" key="1">
    <source>
        <dbReference type="EMBL" id="GIL74798.1"/>
    </source>
</evidence>
<gene>
    <name evidence="1" type="ORF">Vretifemale_4704</name>
</gene>
<organism evidence="1 2">
    <name type="scientific">Volvox reticuliferus</name>
    <dbReference type="NCBI Taxonomy" id="1737510"/>
    <lineage>
        <taxon>Eukaryota</taxon>
        <taxon>Viridiplantae</taxon>
        <taxon>Chlorophyta</taxon>
        <taxon>core chlorophytes</taxon>
        <taxon>Chlorophyceae</taxon>
        <taxon>CS clade</taxon>
        <taxon>Chlamydomonadales</taxon>
        <taxon>Volvocaceae</taxon>
        <taxon>Volvox</taxon>
    </lineage>
</organism>
<dbReference type="AlphaFoldDB" id="A0A8J4C9U7"/>
<proteinExistence type="predicted"/>
<keyword evidence="2" id="KW-1185">Reference proteome</keyword>
<protein>
    <submittedName>
        <fullName evidence="1">Uncharacterized protein</fullName>
    </submittedName>
</protein>
<comment type="caution">
    <text evidence="1">The sequence shown here is derived from an EMBL/GenBank/DDBJ whole genome shotgun (WGS) entry which is preliminary data.</text>
</comment>
<dbReference type="Proteomes" id="UP000747110">
    <property type="component" value="Unassembled WGS sequence"/>
</dbReference>